<evidence type="ECO:0000313" key="6">
    <source>
        <dbReference type="Proteomes" id="UP001055117"/>
    </source>
</evidence>
<dbReference type="EMBL" id="BPQG01000014">
    <property type="protein sequence ID" value="GJD43438.1"/>
    <property type="molecule type" value="Genomic_DNA"/>
</dbReference>
<evidence type="ECO:0000259" key="4">
    <source>
        <dbReference type="Pfam" id="PF13610"/>
    </source>
</evidence>
<dbReference type="InterPro" id="IPR047930">
    <property type="entry name" value="Transpos_IS6"/>
</dbReference>
<sequence>MILSAIAAKLKQRAKADFKGRHYEAALIVQAVSWYLRYPLSYRDIEELLLERGLEVDHSTLNRWVLAYAPLIEKRLRQFRRPHCGSVRIDETYIKVRGEWRYLYRAVDKHGNPVDFLLTANRDLDAAKRFFRKMLSAEPLLAPDRIGTDGARPYPPAIAESRKAGLLPRTPTHYVTKHLQQGIESDHFRVKRSMPRVGGFRSFNTARRTIQGFEAMLWLRKGFSFTGA</sequence>
<organism evidence="5 6">
    <name type="scientific">Methylobacterium cerastii</name>
    <dbReference type="NCBI Taxonomy" id="932741"/>
    <lineage>
        <taxon>Bacteria</taxon>
        <taxon>Pseudomonadati</taxon>
        <taxon>Pseudomonadota</taxon>
        <taxon>Alphaproteobacteria</taxon>
        <taxon>Hyphomicrobiales</taxon>
        <taxon>Methylobacteriaceae</taxon>
        <taxon>Methylobacterium</taxon>
    </lineage>
</organism>
<dbReference type="Pfam" id="PF13610">
    <property type="entry name" value="DDE_Tnp_IS240"/>
    <property type="match status" value="1"/>
</dbReference>
<evidence type="ECO:0000256" key="3">
    <source>
        <dbReference type="ARBA" id="ARBA00023172"/>
    </source>
</evidence>
<protein>
    <submittedName>
        <fullName evidence="5">IS6 family transposase ISMpo1</fullName>
    </submittedName>
</protein>
<keyword evidence="3" id="KW-0233">DNA recombination</keyword>
<name>A0ABQ4QE37_9HYPH</name>
<comment type="caution">
    <text evidence="5">The sequence shown here is derived from an EMBL/GenBank/DDBJ whole genome shotgun (WGS) entry which is preliminary data.</text>
</comment>
<reference evidence="5 6" key="1">
    <citation type="journal article" date="2021" name="Front. Microbiol.">
        <title>Comprehensive Comparative Genomics and Phenotyping of Methylobacterium Species.</title>
        <authorList>
            <person name="Alessa O."/>
            <person name="Ogura Y."/>
            <person name="Fujitani Y."/>
            <person name="Takami H."/>
            <person name="Hayashi T."/>
            <person name="Sahin N."/>
            <person name="Tani A."/>
        </authorList>
    </citation>
    <scope>NUCLEOTIDE SEQUENCE [LARGE SCALE GENOMIC DNA]</scope>
    <source>
        <strain evidence="5 6">DSM 23679</strain>
    </source>
</reference>
<keyword evidence="6" id="KW-1185">Reference proteome</keyword>
<feature type="domain" description="DDE" evidence="4">
    <location>
        <begin position="86"/>
        <end position="222"/>
    </location>
</feature>
<dbReference type="InterPro" id="IPR052183">
    <property type="entry name" value="IS_Transposase"/>
</dbReference>
<gene>
    <name evidence="5" type="ORF">AFCDBAGC_1290</name>
</gene>
<dbReference type="NCBIfam" id="NF033587">
    <property type="entry name" value="transpos_IS6"/>
    <property type="match status" value="1"/>
</dbReference>
<keyword evidence="2" id="KW-0238">DNA-binding</keyword>
<accession>A0ABQ4QE37</accession>
<dbReference type="PANTHER" id="PTHR35528:SF3">
    <property type="entry name" value="BLL1675 PROTEIN"/>
    <property type="match status" value="1"/>
</dbReference>
<evidence type="ECO:0000256" key="1">
    <source>
        <dbReference type="ARBA" id="ARBA00022578"/>
    </source>
</evidence>
<dbReference type="Proteomes" id="UP001055117">
    <property type="component" value="Unassembled WGS sequence"/>
</dbReference>
<proteinExistence type="predicted"/>
<keyword evidence="1" id="KW-0815">Transposition</keyword>
<dbReference type="PANTHER" id="PTHR35528">
    <property type="entry name" value="BLL1675 PROTEIN"/>
    <property type="match status" value="1"/>
</dbReference>
<dbReference type="InterPro" id="IPR032874">
    <property type="entry name" value="DDE_dom"/>
</dbReference>
<evidence type="ECO:0000313" key="5">
    <source>
        <dbReference type="EMBL" id="GJD43438.1"/>
    </source>
</evidence>
<evidence type="ECO:0000256" key="2">
    <source>
        <dbReference type="ARBA" id="ARBA00023125"/>
    </source>
</evidence>